<reference evidence="2 3" key="1">
    <citation type="journal article" date="2016" name="Mol. Biol. Evol.">
        <title>Comparative Genomics of Early-Diverging Mushroom-Forming Fungi Provides Insights into the Origins of Lignocellulose Decay Capabilities.</title>
        <authorList>
            <person name="Nagy L.G."/>
            <person name="Riley R."/>
            <person name="Tritt A."/>
            <person name="Adam C."/>
            <person name="Daum C."/>
            <person name="Floudas D."/>
            <person name="Sun H."/>
            <person name="Yadav J.S."/>
            <person name="Pangilinan J."/>
            <person name="Larsson K.H."/>
            <person name="Matsuura K."/>
            <person name="Barry K."/>
            <person name="Labutti K."/>
            <person name="Kuo R."/>
            <person name="Ohm R.A."/>
            <person name="Bhattacharya S.S."/>
            <person name="Shirouzu T."/>
            <person name="Yoshinaga Y."/>
            <person name="Martin F.M."/>
            <person name="Grigoriev I.V."/>
            <person name="Hibbett D.S."/>
        </authorList>
    </citation>
    <scope>NUCLEOTIDE SEQUENCE [LARGE SCALE GENOMIC DNA]</scope>
    <source>
        <strain evidence="2 3">CBS 109695</strain>
    </source>
</reference>
<dbReference type="InterPro" id="IPR001810">
    <property type="entry name" value="F-box_dom"/>
</dbReference>
<dbReference type="PROSITE" id="PS50181">
    <property type="entry name" value="FBOX"/>
    <property type="match status" value="1"/>
</dbReference>
<dbReference type="Proteomes" id="UP000076532">
    <property type="component" value="Unassembled WGS sequence"/>
</dbReference>
<dbReference type="Pfam" id="PF00646">
    <property type="entry name" value="F-box"/>
    <property type="match status" value="1"/>
</dbReference>
<accession>A0A166W7S7</accession>
<name>A0A166W7S7_9AGAM</name>
<dbReference type="InterPro" id="IPR036322">
    <property type="entry name" value="WD40_repeat_dom_sf"/>
</dbReference>
<gene>
    <name evidence="2" type="ORF">FIBSPDRAFT_773151</name>
</gene>
<organism evidence="2 3">
    <name type="scientific">Athelia psychrophila</name>
    <dbReference type="NCBI Taxonomy" id="1759441"/>
    <lineage>
        <taxon>Eukaryota</taxon>
        <taxon>Fungi</taxon>
        <taxon>Dikarya</taxon>
        <taxon>Basidiomycota</taxon>
        <taxon>Agaricomycotina</taxon>
        <taxon>Agaricomycetes</taxon>
        <taxon>Agaricomycetidae</taxon>
        <taxon>Atheliales</taxon>
        <taxon>Atheliaceae</taxon>
        <taxon>Athelia</taxon>
    </lineage>
</organism>
<proteinExistence type="predicted"/>
<dbReference type="AlphaFoldDB" id="A0A166W7S7"/>
<evidence type="ECO:0000313" key="3">
    <source>
        <dbReference type="Proteomes" id="UP000076532"/>
    </source>
</evidence>
<dbReference type="Gene3D" id="2.130.10.10">
    <property type="entry name" value="YVTN repeat-like/Quinoprotein amine dehydrogenase"/>
    <property type="match status" value="1"/>
</dbReference>
<keyword evidence="3" id="KW-1185">Reference proteome</keyword>
<evidence type="ECO:0000313" key="2">
    <source>
        <dbReference type="EMBL" id="KZP33471.1"/>
    </source>
</evidence>
<dbReference type="InterPro" id="IPR036047">
    <property type="entry name" value="F-box-like_dom_sf"/>
</dbReference>
<dbReference type="InterPro" id="IPR015943">
    <property type="entry name" value="WD40/YVTN_repeat-like_dom_sf"/>
</dbReference>
<dbReference type="OrthoDB" id="1259151at2759"/>
<evidence type="ECO:0000259" key="1">
    <source>
        <dbReference type="PROSITE" id="PS50181"/>
    </source>
</evidence>
<dbReference type="SUPFAM" id="SSF81383">
    <property type="entry name" value="F-box domain"/>
    <property type="match status" value="1"/>
</dbReference>
<dbReference type="SUPFAM" id="SSF50978">
    <property type="entry name" value="WD40 repeat-like"/>
    <property type="match status" value="1"/>
</dbReference>
<feature type="domain" description="F-box" evidence="1">
    <location>
        <begin position="1"/>
        <end position="48"/>
    </location>
</feature>
<dbReference type="EMBL" id="KV417482">
    <property type="protein sequence ID" value="KZP33471.1"/>
    <property type="molecule type" value="Genomic_DNA"/>
</dbReference>
<dbReference type="CDD" id="cd09917">
    <property type="entry name" value="F-box_SF"/>
    <property type="match status" value="1"/>
</dbReference>
<protein>
    <recommendedName>
        <fullName evidence="1">F-box domain-containing protein</fullName>
    </recommendedName>
</protein>
<sequence>MSITILPTDVLILVLQNLPSRELAALSETCWFLHSLVLEFGWPIYLRLNPRPSYSLSAERVHWDACTQVRYNCLVDRAWSKSLFVARPLSRPWHGKLQPTIAISSTRLLVAAGTTIYSYKFSSPSRNFDAPSVQLELSCTVAAPSEGQCRDITSITFIPDGGADRTFIIGFNDGSMQRISLPHSVPPKHGHTVLQPSHSKFFDFGNPIESLSSDGDAVLSLSSSGCAGLTSTSSMTSLSQVIDLKARGWSSYLSTSSSSPYAAFGVSSPNPLSIHSITESTLVATPCAILSSSEPHSAAQRRSSAVYGISGVPPSSPWGGSDQIIVSGWYDGVVRVHDLRSADRHTGTGTPRLLPVLSLQDALSLEPIYTVACGGGSSSHIAAGSARHSVVAFWDVRSPAQGWSVHAPGNDSSPVYSIHLESSRLFGATQSRSFVYDFGPGVTHQTYPDIPPAPRGDDGLKPKRRCSVSYYVTKYHHSRN</sequence>